<protein>
    <recommendedName>
        <fullName evidence="13">Threonine--tRNA ligase</fullName>
        <ecNumber evidence="13">6.1.1.3</ecNumber>
    </recommendedName>
    <alternativeName>
        <fullName evidence="13">Threonyl-tRNA synthetase</fullName>
        <shortName evidence="13">ThrRS</shortName>
    </alternativeName>
</protein>
<evidence type="ECO:0000259" key="15">
    <source>
        <dbReference type="PROSITE" id="PS51880"/>
    </source>
</evidence>
<keyword evidence="6 13" id="KW-0547">Nucleotide-binding</keyword>
<dbReference type="PROSITE" id="PS51880">
    <property type="entry name" value="TGS"/>
    <property type="match status" value="1"/>
</dbReference>
<evidence type="ECO:0000256" key="6">
    <source>
        <dbReference type="ARBA" id="ARBA00022741"/>
    </source>
</evidence>
<feature type="binding site" evidence="13">
    <location>
        <position position="334"/>
    </location>
    <ligand>
        <name>Zn(2+)</name>
        <dbReference type="ChEBI" id="CHEBI:29105"/>
        <note>catalytic</note>
    </ligand>
</feature>
<reference evidence="17" key="2">
    <citation type="submission" date="2015-06" db="EMBL/GenBank/DDBJ databases">
        <title>Complete genome sequence of Spiroplasma eriocheiris TDA-040725-5 (DSM 21848).</title>
        <authorList>
            <person name="Lo W.-S."/>
            <person name="Kuo C.-H."/>
        </authorList>
    </citation>
    <scope>NUCLEOTIDE SEQUENCE [LARGE SCALE GENOMIC DNA]</scope>
    <source>
        <strain evidence="17">TDA-040725-5</strain>
    </source>
</reference>
<dbReference type="GO" id="GO:0004829">
    <property type="term" value="F:threonine-tRNA ligase activity"/>
    <property type="evidence" value="ECO:0007669"/>
    <property type="project" value="UniProtKB-UniRule"/>
</dbReference>
<keyword evidence="17" id="KW-1185">Reference proteome</keyword>
<comment type="subcellular location">
    <subcellularLocation>
        <location evidence="13">Cytoplasm</location>
    </subcellularLocation>
</comment>
<evidence type="ECO:0000256" key="7">
    <source>
        <dbReference type="ARBA" id="ARBA00022833"/>
    </source>
</evidence>
<dbReference type="InterPro" id="IPR004095">
    <property type="entry name" value="TGS"/>
</dbReference>
<keyword evidence="7 13" id="KW-0862">Zinc</keyword>
<dbReference type="Gene3D" id="3.30.54.20">
    <property type="match status" value="1"/>
</dbReference>
<dbReference type="STRING" id="315358.SERIO_v1c07370"/>
<dbReference type="Gene3D" id="3.10.20.30">
    <property type="match status" value="1"/>
</dbReference>
<dbReference type="InterPro" id="IPR045864">
    <property type="entry name" value="aa-tRNA-synth_II/BPL/LPL"/>
</dbReference>
<dbReference type="InterPro" id="IPR006195">
    <property type="entry name" value="aa-tRNA-synth_II"/>
</dbReference>
<feature type="domain" description="Aminoacyl-transfer RNA synthetases class-II family profile" evidence="14">
    <location>
        <begin position="272"/>
        <end position="538"/>
    </location>
</feature>
<dbReference type="SUPFAM" id="SSF81271">
    <property type="entry name" value="TGS-like"/>
    <property type="match status" value="1"/>
</dbReference>
<dbReference type="GO" id="GO:0005524">
    <property type="term" value="F:ATP binding"/>
    <property type="evidence" value="ECO:0007669"/>
    <property type="project" value="UniProtKB-UniRule"/>
</dbReference>
<feature type="binding site" evidence="13">
    <location>
        <position position="515"/>
    </location>
    <ligand>
        <name>Zn(2+)</name>
        <dbReference type="ChEBI" id="CHEBI:29105"/>
        <note>catalytic</note>
    </ligand>
</feature>
<dbReference type="Pfam" id="PF03129">
    <property type="entry name" value="HGTP_anticodon"/>
    <property type="match status" value="1"/>
</dbReference>
<dbReference type="AlphaFoldDB" id="A0A0H3XIJ7"/>
<dbReference type="InterPro" id="IPR012676">
    <property type="entry name" value="TGS-like"/>
</dbReference>
<evidence type="ECO:0000256" key="13">
    <source>
        <dbReference type="HAMAP-Rule" id="MF_00184"/>
    </source>
</evidence>
<organism evidence="16 17">
    <name type="scientific">Spiroplasma eriocheiris</name>
    <dbReference type="NCBI Taxonomy" id="315358"/>
    <lineage>
        <taxon>Bacteria</taxon>
        <taxon>Bacillati</taxon>
        <taxon>Mycoplasmatota</taxon>
        <taxon>Mollicutes</taxon>
        <taxon>Entomoplasmatales</taxon>
        <taxon>Spiroplasmataceae</taxon>
        <taxon>Spiroplasma</taxon>
    </lineage>
</organism>
<feature type="binding site" evidence="13">
    <location>
        <position position="385"/>
    </location>
    <ligand>
        <name>Zn(2+)</name>
        <dbReference type="ChEBI" id="CHEBI:29105"/>
        <note>catalytic</note>
    </ligand>
</feature>
<dbReference type="EC" id="6.1.1.3" evidence="13"/>
<dbReference type="InterPro" id="IPR002320">
    <property type="entry name" value="Thr-tRNA-ligase_IIa"/>
</dbReference>
<accession>A0A0H3XIJ7</accession>
<dbReference type="PATRIC" id="fig|743698.3.peg.740"/>
<evidence type="ECO:0000313" key="17">
    <source>
        <dbReference type="Proteomes" id="UP000035661"/>
    </source>
</evidence>
<dbReference type="EMBL" id="CP011856">
    <property type="protein sequence ID" value="AKM54300.1"/>
    <property type="molecule type" value="Genomic_DNA"/>
</dbReference>
<evidence type="ECO:0000256" key="3">
    <source>
        <dbReference type="ARBA" id="ARBA00022555"/>
    </source>
</evidence>
<dbReference type="SUPFAM" id="SSF55681">
    <property type="entry name" value="Class II aaRS and biotin synthetases"/>
    <property type="match status" value="1"/>
</dbReference>
<dbReference type="GO" id="GO:0000049">
    <property type="term" value="F:tRNA binding"/>
    <property type="evidence" value="ECO:0007669"/>
    <property type="project" value="UniProtKB-KW"/>
</dbReference>
<dbReference type="InterPro" id="IPR004154">
    <property type="entry name" value="Anticodon-bd"/>
</dbReference>
<evidence type="ECO:0000313" key="16">
    <source>
        <dbReference type="EMBL" id="AKM54300.1"/>
    </source>
</evidence>
<dbReference type="CDD" id="cd00860">
    <property type="entry name" value="ThrRS_anticodon"/>
    <property type="match status" value="1"/>
</dbReference>
<sequence length="640" mass="74090">MIKITLPDGSLKEFANPLTVKELATSLAISLGKRTLGAIVNDQMRSYDYLITSNANIKLVLESDQEGWQIINYTAGLLTAKALINLDPAIKIAKIGLNDDGFYVDFDAEISIKETDLDKIAQATLQLIENNIKITRVCSPIKDLKKIYQDNSYVLDLINDLPPDKAQKCSYLLDDQTYIYNTFAAVDAKYVKAYKILSLAGAYWQDDSNNKMLQRIYGTAHLSKELFSEFLTILAERKERDHRKIGKDLEIFTFDKLVGPGLPIWLPNGMSLKRAIQDFIREKEWEYDFIEVDTPVIGTSEMYKISGHWDHYKENMFPPMVQDHEVSVLRPMSCPHHIAIYNSKPRSYRELPLRLAEHAIMHRYESSGSLTGLERVRMMQLTDSHIFVRNDQIKEEFKRCFKLINETLTAFNIEVDYYSLSLRDVNDKEKYYDDDKMWNHAEKMLQEALDELKIEYVPMPGEAAFYGPKLDIQIKTALNHEITVSTLQFDFLLPQKFNLSYIDQNGEKATPTIIHRGLIGTYERFIAILLEQTKGVLPLWLAPRQIAIIPVNEAHLPYAHEIYQKLKTLKLRTFIDFRDERLSYKIRDAQVSKIPYQLVLGDNEMNNNTITYRLYGQEDQITVGFDEFIILLNDRINSRQ</sequence>
<dbReference type="InterPro" id="IPR002314">
    <property type="entry name" value="aa-tRNA-synt_IIb"/>
</dbReference>
<dbReference type="GO" id="GO:0006435">
    <property type="term" value="P:threonyl-tRNA aminoacylation"/>
    <property type="evidence" value="ECO:0007669"/>
    <property type="project" value="UniProtKB-UniRule"/>
</dbReference>
<dbReference type="PANTHER" id="PTHR11451">
    <property type="entry name" value="THREONINE-TRNA LIGASE"/>
    <property type="match status" value="1"/>
</dbReference>
<keyword evidence="2 13" id="KW-0963">Cytoplasm</keyword>
<reference evidence="16 17" key="1">
    <citation type="journal article" date="2015" name="Genome Biol. Evol.">
        <title>Found and Lost: The Fates of Horizontally Acquired Genes in Arthropod-Symbiotic Spiroplasma.</title>
        <authorList>
            <person name="Lo W.S."/>
            <person name="Gasparich G.E."/>
            <person name="Kuo C.H."/>
        </authorList>
    </citation>
    <scope>NUCLEOTIDE SEQUENCE [LARGE SCALE GENOMIC DNA]</scope>
    <source>
        <strain evidence="17">TDA-040725-5</strain>
    </source>
</reference>
<evidence type="ECO:0000256" key="4">
    <source>
        <dbReference type="ARBA" id="ARBA00022598"/>
    </source>
</evidence>
<dbReference type="Gene3D" id="3.30.930.10">
    <property type="entry name" value="Bira Bifunctional Protein, Domain 2"/>
    <property type="match status" value="1"/>
</dbReference>
<evidence type="ECO:0000256" key="2">
    <source>
        <dbReference type="ARBA" id="ARBA00022490"/>
    </source>
</evidence>
<dbReference type="PRINTS" id="PR01047">
    <property type="entry name" value="TRNASYNTHTHR"/>
</dbReference>
<keyword evidence="3 13" id="KW-0820">tRNA-binding</keyword>
<comment type="caution">
    <text evidence="13">Lacks conserved residue(s) required for the propagation of feature annotation.</text>
</comment>
<evidence type="ECO:0000256" key="12">
    <source>
        <dbReference type="ARBA" id="ARBA00049515"/>
    </source>
</evidence>
<dbReference type="KEGG" id="seri:SERIO_v1c07370"/>
<gene>
    <name evidence="13 16" type="primary">thrS</name>
    <name evidence="16" type="ORF">SERIO_v1c07370</name>
</gene>
<dbReference type="Pfam" id="PF00587">
    <property type="entry name" value="tRNA-synt_2b"/>
    <property type="match status" value="1"/>
</dbReference>
<dbReference type="RefSeq" id="WP_047791522.1">
    <property type="nucleotide sequence ID" value="NZ_CP011856.1"/>
</dbReference>
<dbReference type="InterPro" id="IPR018163">
    <property type="entry name" value="Thr/Ala-tRNA-synth_IIc_edit"/>
</dbReference>
<feature type="domain" description="TGS" evidence="15">
    <location>
        <begin position="1"/>
        <end position="61"/>
    </location>
</feature>
<evidence type="ECO:0000256" key="5">
    <source>
        <dbReference type="ARBA" id="ARBA00022723"/>
    </source>
</evidence>
<keyword evidence="9 13" id="KW-0694">RNA-binding</keyword>
<comment type="cofactor">
    <cofactor evidence="13">
        <name>Zn(2+)</name>
        <dbReference type="ChEBI" id="CHEBI:29105"/>
    </cofactor>
    <text evidence="13">Binds 1 zinc ion per subunit.</text>
</comment>
<comment type="catalytic activity">
    <reaction evidence="12 13">
        <text>tRNA(Thr) + L-threonine + ATP = L-threonyl-tRNA(Thr) + AMP + diphosphate + H(+)</text>
        <dbReference type="Rhea" id="RHEA:24624"/>
        <dbReference type="Rhea" id="RHEA-COMP:9670"/>
        <dbReference type="Rhea" id="RHEA-COMP:9704"/>
        <dbReference type="ChEBI" id="CHEBI:15378"/>
        <dbReference type="ChEBI" id="CHEBI:30616"/>
        <dbReference type="ChEBI" id="CHEBI:33019"/>
        <dbReference type="ChEBI" id="CHEBI:57926"/>
        <dbReference type="ChEBI" id="CHEBI:78442"/>
        <dbReference type="ChEBI" id="CHEBI:78534"/>
        <dbReference type="ChEBI" id="CHEBI:456215"/>
        <dbReference type="EC" id="6.1.1.3"/>
    </reaction>
</comment>
<dbReference type="PANTHER" id="PTHR11451:SF56">
    <property type="entry name" value="THREONINE--TRNA LIGASE 1"/>
    <property type="match status" value="1"/>
</dbReference>
<dbReference type="InterPro" id="IPR012675">
    <property type="entry name" value="Beta-grasp_dom_sf"/>
</dbReference>
<evidence type="ECO:0000259" key="14">
    <source>
        <dbReference type="PROSITE" id="PS50862"/>
    </source>
</evidence>
<dbReference type="SUPFAM" id="SSF52954">
    <property type="entry name" value="Class II aaRS ABD-related"/>
    <property type="match status" value="1"/>
</dbReference>
<keyword evidence="5 13" id="KW-0479">Metal-binding</keyword>
<dbReference type="FunFam" id="3.30.930.10:FF:000002">
    <property type="entry name" value="Threonine--tRNA ligase"/>
    <property type="match status" value="1"/>
</dbReference>
<keyword evidence="11 13" id="KW-0030">Aminoacyl-tRNA synthetase</keyword>
<comment type="similarity">
    <text evidence="1 13">Belongs to the class-II aminoacyl-tRNA synthetase family.</text>
</comment>
<comment type="subunit">
    <text evidence="13">Homodimer.</text>
</comment>
<dbReference type="SUPFAM" id="SSF55186">
    <property type="entry name" value="ThrRS/AlaRS common domain"/>
    <property type="match status" value="1"/>
</dbReference>
<dbReference type="CDD" id="cd00771">
    <property type="entry name" value="ThrRS_core"/>
    <property type="match status" value="1"/>
</dbReference>
<dbReference type="InterPro" id="IPR033728">
    <property type="entry name" value="ThrRS_core"/>
</dbReference>
<dbReference type="Proteomes" id="UP000035661">
    <property type="component" value="Chromosome"/>
</dbReference>
<dbReference type="HAMAP" id="MF_00184">
    <property type="entry name" value="Thr_tRNA_synth"/>
    <property type="match status" value="1"/>
</dbReference>
<dbReference type="Gene3D" id="3.40.50.800">
    <property type="entry name" value="Anticodon-binding domain"/>
    <property type="match status" value="1"/>
</dbReference>
<dbReference type="FunFam" id="3.40.50.800:FF:000001">
    <property type="entry name" value="Threonine--tRNA ligase"/>
    <property type="match status" value="1"/>
</dbReference>
<dbReference type="GO" id="GO:0005737">
    <property type="term" value="C:cytoplasm"/>
    <property type="evidence" value="ECO:0007669"/>
    <property type="project" value="UniProtKB-SubCell"/>
</dbReference>
<evidence type="ECO:0000256" key="11">
    <source>
        <dbReference type="ARBA" id="ARBA00023146"/>
    </source>
</evidence>
<dbReference type="InterPro" id="IPR036621">
    <property type="entry name" value="Anticodon-bd_dom_sf"/>
</dbReference>
<evidence type="ECO:0000256" key="1">
    <source>
        <dbReference type="ARBA" id="ARBA00008226"/>
    </source>
</evidence>
<dbReference type="GO" id="GO:0046872">
    <property type="term" value="F:metal ion binding"/>
    <property type="evidence" value="ECO:0007669"/>
    <property type="project" value="UniProtKB-KW"/>
</dbReference>
<keyword evidence="4 13" id="KW-0436">Ligase</keyword>
<keyword evidence="8 13" id="KW-0067">ATP-binding</keyword>
<proteinExistence type="inferred from homology"/>
<dbReference type="CDD" id="cd01667">
    <property type="entry name" value="TGS_ThrRS"/>
    <property type="match status" value="1"/>
</dbReference>
<dbReference type="InterPro" id="IPR047246">
    <property type="entry name" value="ThrRS_anticodon"/>
</dbReference>
<dbReference type="NCBIfam" id="TIGR00418">
    <property type="entry name" value="thrS"/>
    <property type="match status" value="1"/>
</dbReference>
<dbReference type="PROSITE" id="PS50862">
    <property type="entry name" value="AA_TRNA_LIGASE_II"/>
    <property type="match status" value="1"/>
</dbReference>
<evidence type="ECO:0000256" key="8">
    <source>
        <dbReference type="ARBA" id="ARBA00022840"/>
    </source>
</evidence>
<evidence type="ECO:0000256" key="10">
    <source>
        <dbReference type="ARBA" id="ARBA00022917"/>
    </source>
</evidence>
<dbReference type="Gene3D" id="3.30.980.10">
    <property type="entry name" value="Threonyl-trna Synthetase, Chain A, domain 2"/>
    <property type="match status" value="1"/>
</dbReference>
<evidence type="ECO:0000256" key="9">
    <source>
        <dbReference type="ARBA" id="ARBA00022884"/>
    </source>
</evidence>
<dbReference type="Pfam" id="PF02824">
    <property type="entry name" value="TGS"/>
    <property type="match status" value="1"/>
</dbReference>
<name>A0A0H3XIJ7_9MOLU</name>
<keyword evidence="10 13" id="KW-0648">Protein biosynthesis</keyword>